<organism evidence="2 3">
    <name type="scientific">Nesidiocoris tenuis</name>
    <dbReference type="NCBI Taxonomy" id="355587"/>
    <lineage>
        <taxon>Eukaryota</taxon>
        <taxon>Metazoa</taxon>
        <taxon>Ecdysozoa</taxon>
        <taxon>Arthropoda</taxon>
        <taxon>Hexapoda</taxon>
        <taxon>Insecta</taxon>
        <taxon>Pterygota</taxon>
        <taxon>Neoptera</taxon>
        <taxon>Paraneoptera</taxon>
        <taxon>Hemiptera</taxon>
        <taxon>Heteroptera</taxon>
        <taxon>Panheteroptera</taxon>
        <taxon>Cimicomorpha</taxon>
        <taxon>Miridae</taxon>
        <taxon>Dicyphina</taxon>
        <taxon>Nesidiocoris</taxon>
    </lineage>
</organism>
<sequence length="71" mass="7831">MEKTPLRFQGGEASLKIQGRHNGRPVGRSVQPVAPEVAPRLAVTRPAVTSEKRRLEIELLPTFKVSVTVKD</sequence>
<protein>
    <submittedName>
        <fullName evidence="2">Uncharacterized protein</fullName>
    </submittedName>
</protein>
<proteinExistence type="predicted"/>
<dbReference type="EMBL" id="AP028909">
    <property type="protein sequence ID" value="BES87891.1"/>
    <property type="molecule type" value="Genomic_DNA"/>
</dbReference>
<evidence type="ECO:0000313" key="3">
    <source>
        <dbReference type="Proteomes" id="UP001307889"/>
    </source>
</evidence>
<accession>A0ABN7A6M9</accession>
<feature type="region of interest" description="Disordered" evidence="1">
    <location>
        <begin position="1"/>
        <end position="32"/>
    </location>
</feature>
<evidence type="ECO:0000256" key="1">
    <source>
        <dbReference type="SAM" id="MobiDB-lite"/>
    </source>
</evidence>
<dbReference type="Proteomes" id="UP001307889">
    <property type="component" value="Chromosome 1"/>
</dbReference>
<reference evidence="2 3" key="1">
    <citation type="submission" date="2023-09" db="EMBL/GenBank/DDBJ databases">
        <title>Nesidiocoris tenuis whole genome shotgun sequence.</title>
        <authorList>
            <person name="Shibata T."/>
            <person name="Shimoda M."/>
            <person name="Kobayashi T."/>
            <person name="Uehara T."/>
        </authorList>
    </citation>
    <scope>NUCLEOTIDE SEQUENCE [LARGE SCALE GENOMIC DNA]</scope>
    <source>
        <strain evidence="2 3">Japan</strain>
    </source>
</reference>
<gene>
    <name evidence="2" type="ORF">NTJ_00697</name>
</gene>
<name>A0ABN7A6M9_9HEMI</name>
<keyword evidence="3" id="KW-1185">Reference proteome</keyword>
<evidence type="ECO:0000313" key="2">
    <source>
        <dbReference type="EMBL" id="BES87891.1"/>
    </source>
</evidence>